<evidence type="ECO:0000313" key="3">
    <source>
        <dbReference type="Proteomes" id="UP000190750"/>
    </source>
</evidence>
<proteinExistence type="predicted"/>
<dbReference type="AlphaFoldDB" id="A0A1T1ARJ4"/>
<dbReference type="EMBL" id="MTJN01000002">
    <property type="protein sequence ID" value="OOV06732.1"/>
    <property type="molecule type" value="Genomic_DNA"/>
</dbReference>
<sequence length="358" mass="38674">MPARSAIQRWLLLTAAVVLAHLALMGLVSDTLTPLDQAARAENTFVTRTVTESIPLQPMAPTPVQASKSKPQAKARVAPAPPPPPVSSESVISDTSNTELTPPEALAPAPQVAAAEPEPPASAPESMPQPDTAPPSAAKPLQFNPERLSGSKRLTYTLMTSKFPFSLNAELLWRNLGDHYSARLRYSAFGRSRMQTSQGQITSTGLAPDRFADKYRSELATHFNRTQGTISFSANTPEAPLLAGAQDRLSVLVQLGALVASDPAHFEPGTTLSLQTAGPRNAMVWLFTVMPTEALELPGGSLQTVKLERQPREPYEQKIEVWLAPQLDYLPARIRVTDANGESADQQWRSTELATEAD</sequence>
<gene>
    <name evidence="2" type="ORF">RF819_08345</name>
</gene>
<dbReference type="Proteomes" id="UP000190750">
    <property type="component" value="Unassembled WGS sequence"/>
</dbReference>
<name>A0A1T1ARJ4_RHOFE</name>
<keyword evidence="3" id="KW-1185">Reference proteome</keyword>
<dbReference type="Pfam" id="PF11306">
    <property type="entry name" value="DUF3108"/>
    <property type="match status" value="1"/>
</dbReference>
<dbReference type="STRING" id="28066.RF819_08345"/>
<accession>A0A1T1ARJ4</accession>
<dbReference type="InterPro" id="IPR021457">
    <property type="entry name" value="DUF3108"/>
</dbReference>
<organism evidence="2 3">
    <name type="scientific">Rhodoferax fermentans</name>
    <dbReference type="NCBI Taxonomy" id="28066"/>
    <lineage>
        <taxon>Bacteria</taxon>
        <taxon>Pseudomonadati</taxon>
        <taxon>Pseudomonadota</taxon>
        <taxon>Betaproteobacteria</taxon>
        <taxon>Burkholderiales</taxon>
        <taxon>Comamonadaceae</taxon>
        <taxon>Rhodoferax</taxon>
    </lineage>
</organism>
<feature type="compositionally biased region" description="Low complexity" evidence="1">
    <location>
        <begin position="98"/>
        <end position="116"/>
    </location>
</feature>
<evidence type="ECO:0000256" key="1">
    <source>
        <dbReference type="SAM" id="MobiDB-lite"/>
    </source>
</evidence>
<reference evidence="2 3" key="1">
    <citation type="submission" date="2017-01" db="EMBL/GenBank/DDBJ databases">
        <title>Genome sequencing of Rhodoferax fermentans JCM 7819.</title>
        <authorList>
            <person name="Kim Y.J."/>
            <person name="Farh M.E.-A."/>
            <person name="Yang D.-C."/>
        </authorList>
    </citation>
    <scope>NUCLEOTIDE SEQUENCE [LARGE SCALE GENOMIC DNA]</scope>
    <source>
        <strain evidence="2 3">JCM 7819</strain>
    </source>
</reference>
<protein>
    <recommendedName>
        <fullName evidence="4">DUF3108 domain-containing protein</fullName>
    </recommendedName>
</protein>
<dbReference type="OrthoDB" id="8526020at2"/>
<comment type="caution">
    <text evidence="2">The sequence shown here is derived from an EMBL/GenBank/DDBJ whole genome shotgun (WGS) entry which is preliminary data.</text>
</comment>
<dbReference type="RefSeq" id="WP_078364554.1">
    <property type="nucleotide sequence ID" value="NZ_MTJN01000002.1"/>
</dbReference>
<feature type="compositionally biased region" description="Polar residues" evidence="1">
    <location>
        <begin position="87"/>
        <end position="97"/>
    </location>
</feature>
<evidence type="ECO:0008006" key="4">
    <source>
        <dbReference type="Google" id="ProtNLM"/>
    </source>
</evidence>
<feature type="region of interest" description="Disordered" evidence="1">
    <location>
        <begin position="56"/>
        <end position="148"/>
    </location>
</feature>
<evidence type="ECO:0000313" key="2">
    <source>
        <dbReference type="EMBL" id="OOV06732.1"/>
    </source>
</evidence>